<keyword evidence="10" id="KW-1185">Reference proteome</keyword>
<evidence type="ECO:0000256" key="7">
    <source>
        <dbReference type="SAM" id="Phobius"/>
    </source>
</evidence>
<keyword evidence="6 7" id="KW-0472">Membrane</keyword>
<keyword evidence="3" id="KW-1003">Cell membrane</keyword>
<accession>A0A6I8LPH8</accession>
<dbReference type="Proteomes" id="UP000399805">
    <property type="component" value="Unassembled WGS sequence"/>
</dbReference>
<evidence type="ECO:0000256" key="3">
    <source>
        <dbReference type="ARBA" id="ARBA00022475"/>
    </source>
</evidence>
<dbReference type="InterPro" id="IPR020846">
    <property type="entry name" value="MFS_dom"/>
</dbReference>
<feature type="transmembrane region" description="Helical" evidence="7">
    <location>
        <begin position="66"/>
        <end position="85"/>
    </location>
</feature>
<feature type="transmembrane region" description="Helical" evidence="7">
    <location>
        <begin position="132"/>
        <end position="149"/>
    </location>
</feature>
<dbReference type="Pfam" id="PF07690">
    <property type="entry name" value="MFS_1"/>
    <property type="match status" value="1"/>
</dbReference>
<evidence type="ECO:0000256" key="2">
    <source>
        <dbReference type="ARBA" id="ARBA00022448"/>
    </source>
</evidence>
<sequence length="401" mass="40484">MRSLLWGRGVSALGDGLWFTIWALYFTRILGLSPVTVGAGMAVASAVGMAAAVPLGAFADRAGTRSVLVVVTLVRAAAMAGYPAVRGTWSFLAVTILFTALATGGTAVRTALVTGLVADPACRMRVLAQQRVAQHVGYAVGAGLGALVLTADAPWAYTLAIAGNVVSFLVLAGTTLLVPAPAAVPARRSGARAVLGDRPYLCVAGVTAVLSLCWAMLSAGLPLWLSGSTRLPLGLGGIVVVLSSVGIAVFQVPFARFGRTTTRAARTAVVSGVLLAASCLLLATTSGGAGAGAVTVVVLAAVLHVVGELSYVAANWGLSVRLMREEAKGAYQGASEAATATVQMVGPGVFTLAIGGLGAWGWVLVAGVFLVAVAPIPRLARWAARTREPAAMLGDRAGDAS</sequence>
<evidence type="ECO:0000313" key="10">
    <source>
        <dbReference type="Proteomes" id="UP000399805"/>
    </source>
</evidence>
<feature type="transmembrane region" description="Helical" evidence="7">
    <location>
        <begin position="360"/>
        <end position="380"/>
    </location>
</feature>
<feature type="transmembrane region" description="Helical" evidence="7">
    <location>
        <begin position="37"/>
        <end position="59"/>
    </location>
</feature>
<dbReference type="GO" id="GO:0022857">
    <property type="term" value="F:transmembrane transporter activity"/>
    <property type="evidence" value="ECO:0007669"/>
    <property type="project" value="InterPro"/>
</dbReference>
<dbReference type="EMBL" id="CABVGP010000001">
    <property type="protein sequence ID" value="VVJ17867.1"/>
    <property type="molecule type" value="Genomic_DNA"/>
</dbReference>
<evidence type="ECO:0000256" key="6">
    <source>
        <dbReference type="ARBA" id="ARBA00023136"/>
    </source>
</evidence>
<keyword evidence="5 7" id="KW-1133">Transmembrane helix</keyword>
<evidence type="ECO:0000256" key="5">
    <source>
        <dbReference type="ARBA" id="ARBA00022989"/>
    </source>
</evidence>
<evidence type="ECO:0000256" key="4">
    <source>
        <dbReference type="ARBA" id="ARBA00022692"/>
    </source>
</evidence>
<feature type="transmembrane region" description="Helical" evidence="7">
    <location>
        <begin position="200"/>
        <end position="225"/>
    </location>
</feature>
<evidence type="ECO:0000259" key="8">
    <source>
        <dbReference type="PROSITE" id="PS50850"/>
    </source>
</evidence>
<evidence type="ECO:0000256" key="1">
    <source>
        <dbReference type="ARBA" id="ARBA00004651"/>
    </source>
</evidence>
<feature type="transmembrane region" description="Helical" evidence="7">
    <location>
        <begin position="91"/>
        <end position="112"/>
    </location>
</feature>
<dbReference type="PANTHER" id="PTHR23517">
    <property type="entry name" value="RESISTANCE PROTEIN MDTM, PUTATIVE-RELATED-RELATED"/>
    <property type="match status" value="1"/>
</dbReference>
<keyword evidence="2" id="KW-0813">Transport</keyword>
<organism evidence="9 10">
    <name type="scientific">Amycolatopsis camponoti</name>
    <dbReference type="NCBI Taxonomy" id="2606593"/>
    <lineage>
        <taxon>Bacteria</taxon>
        <taxon>Bacillati</taxon>
        <taxon>Actinomycetota</taxon>
        <taxon>Actinomycetes</taxon>
        <taxon>Pseudonocardiales</taxon>
        <taxon>Pseudonocardiaceae</taxon>
        <taxon>Amycolatopsis</taxon>
    </lineage>
</organism>
<protein>
    <recommendedName>
        <fullName evidence="8">Major facilitator superfamily (MFS) profile domain-containing protein</fullName>
    </recommendedName>
</protein>
<dbReference type="InterPro" id="IPR011701">
    <property type="entry name" value="MFS"/>
</dbReference>
<dbReference type="PANTHER" id="PTHR23517:SF2">
    <property type="entry name" value="MULTIDRUG RESISTANCE PROTEIN MDTH"/>
    <property type="match status" value="1"/>
</dbReference>
<feature type="domain" description="Major facilitator superfamily (MFS) profile" evidence="8">
    <location>
        <begin position="1"/>
        <end position="384"/>
    </location>
</feature>
<gene>
    <name evidence="9" type="ORF">AA23TX_02888</name>
</gene>
<feature type="transmembrane region" description="Helical" evidence="7">
    <location>
        <begin position="155"/>
        <end position="179"/>
    </location>
</feature>
<dbReference type="InterPro" id="IPR050171">
    <property type="entry name" value="MFS_Transporters"/>
</dbReference>
<feature type="transmembrane region" description="Helical" evidence="7">
    <location>
        <begin position="12"/>
        <end position="31"/>
    </location>
</feature>
<dbReference type="Gene3D" id="1.20.1250.20">
    <property type="entry name" value="MFS general substrate transporter like domains"/>
    <property type="match status" value="1"/>
</dbReference>
<evidence type="ECO:0000313" key="9">
    <source>
        <dbReference type="EMBL" id="VVJ17867.1"/>
    </source>
</evidence>
<comment type="subcellular location">
    <subcellularLocation>
        <location evidence="1">Cell membrane</location>
        <topology evidence="1">Multi-pass membrane protein</topology>
    </subcellularLocation>
</comment>
<dbReference type="SUPFAM" id="SSF103473">
    <property type="entry name" value="MFS general substrate transporter"/>
    <property type="match status" value="1"/>
</dbReference>
<dbReference type="InterPro" id="IPR036259">
    <property type="entry name" value="MFS_trans_sf"/>
</dbReference>
<name>A0A6I8LPH8_9PSEU</name>
<dbReference type="GO" id="GO:0005886">
    <property type="term" value="C:plasma membrane"/>
    <property type="evidence" value="ECO:0007669"/>
    <property type="project" value="UniProtKB-SubCell"/>
</dbReference>
<dbReference type="RefSeq" id="WP_155542968.1">
    <property type="nucleotide sequence ID" value="NZ_CABVGP010000001.1"/>
</dbReference>
<feature type="transmembrane region" description="Helical" evidence="7">
    <location>
        <begin position="289"/>
        <end position="313"/>
    </location>
</feature>
<feature type="transmembrane region" description="Helical" evidence="7">
    <location>
        <begin position="231"/>
        <end position="252"/>
    </location>
</feature>
<dbReference type="AlphaFoldDB" id="A0A6I8LPH8"/>
<proteinExistence type="predicted"/>
<reference evidence="9 10" key="1">
    <citation type="submission" date="2019-09" db="EMBL/GenBank/DDBJ databases">
        <authorList>
            <person name="Leyn A S."/>
        </authorList>
    </citation>
    <scope>NUCLEOTIDE SEQUENCE [LARGE SCALE GENOMIC DNA]</scope>
    <source>
        <strain evidence="9">AA231_1</strain>
    </source>
</reference>
<dbReference type="PROSITE" id="PS50850">
    <property type="entry name" value="MFS"/>
    <property type="match status" value="1"/>
</dbReference>
<keyword evidence="4 7" id="KW-0812">Transmembrane</keyword>